<keyword evidence="3" id="KW-1185">Reference proteome</keyword>
<comment type="caution">
    <text evidence="2">The sequence shown here is derived from an EMBL/GenBank/DDBJ whole genome shotgun (WGS) entry which is preliminary data.</text>
</comment>
<dbReference type="EMBL" id="JBHSJD010000014">
    <property type="protein sequence ID" value="MFC5024432.1"/>
    <property type="molecule type" value="Genomic_DNA"/>
</dbReference>
<sequence>MQEKAPITAEEASRQLKEHSAGERAPEINISWRDEVPDPAASRRVLEILFRPRVDSDA</sequence>
<organism evidence="2 3">
    <name type="scientific">Streptomyces coeruleoprunus</name>
    <dbReference type="NCBI Taxonomy" id="285563"/>
    <lineage>
        <taxon>Bacteria</taxon>
        <taxon>Bacillati</taxon>
        <taxon>Actinomycetota</taxon>
        <taxon>Actinomycetes</taxon>
        <taxon>Kitasatosporales</taxon>
        <taxon>Streptomycetaceae</taxon>
        <taxon>Streptomyces</taxon>
    </lineage>
</organism>
<reference evidence="3" key="1">
    <citation type="journal article" date="2019" name="Int. J. Syst. Evol. Microbiol.">
        <title>The Global Catalogue of Microorganisms (GCM) 10K type strain sequencing project: providing services to taxonomists for standard genome sequencing and annotation.</title>
        <authorList>
            <consortium name="The Broad Institute Genomics Platform"/>
            <consortium name="The Broad Institute Genome Sequencing Center for Infectious Disease"/>
            <person name="Wu L."/>
            <person name="Ma J."/>
        </authorList>
    </citation>
    <scope>NUCLEOTIDE SEQUENCE [LARGE SCALE GENOMIC DNA]</scope>
    <source>
        <strain evidence="3">CGMCC 4.1648</strain>
    </source>
</reference>
<gene>
    <name evidence="2" type="ORF">ACFPM3_20090</name>
</gene>
<accession>A0ABV9XHH5</accession>
<evidence type="ECO:0000256" key="1">
    <source>
        <dbReference type="SAM" id="MobiDB-lite"/>
    </source>
</evidence>
<name>A0ABV9XHH5_9ACTN</name>
<evidence type="ECO:0000313" key="3">
    <source>
        <dbReference type="Proteomes" id="UP001595829"/>
    </source>
</evidence>
<dbReference type="RefSeq" id="WP_345686668.1">
    <property type="nucleotide sequence ID" value="NZ_BAABIT010000001.1"/>
</dbReference>
<feature type="region of interest" description="Disordered" evidence="1">
    <location>
        <begin position="1"/>
        <end position="28"/>
    </location>
</feature>
<feature type="compositionally biased region" description="Basic and acidic residues" evidence="1">
    <location>
        <begin position="11"/>
        <end position="28"/>
    </location>
</feature>
<evidence type="ECO:0000313" key="2">
    <source>
        <dbReference type="EMBL" id="MFC5024432.1"/>
    </source>
</evidence>
<proteinExistence type="predicted"/>
<dbReference type="Proteomes" id="UP001595829">
    <property type="component" value="Unassembled WGS sequence"/>
</dbReference>
<protein>
    <submittedName>
        <fullName evidence="2">Uncharacterized protein</fullName>
    </submittedName>
</protein>